<dbReference type="Proteomes" id="UP001281147">
    <property type="component" value="Unassembled WGS sequence"/>
</dbReference>
<evidence type="ECO:0000313" key="1">
    <source>
        <dbReference type="EMBL" id="KAK3712105.1"/>
    </source>
</evidence>
<proteinExistence type="predicted"/>
<organism evidence="1 2">
    <name type="scientific">Vermiconidia calcicola</name>
    <dbReference type="NCBI Taxonomy" id="1690605"/>
    <lineage>
        <taxon>Eukaryota</taxon>
        <taxon>Fungi</taxon>
        <taxon>Dikarya</taxon>
        <taxon>Ascomycota</taxon>
        <taxon>Pezizomycotina</taxon>
        <taxon>Dothideomycetes</taxon>
        <taxon>Dothideomycetidae</taxon>
        <taxon>Mycosphaerellales</taxon>
        <taxon>Extremaceae</taxon>
        <taxon>Vermiconidia</taxon>
    </lineage>
</organism>
<reference evidence="1" key="1">
    <citation type="submission" date="2023-07" db="EMBL/GenBank/DDBJ databases">
        <title>Black Yeasts Isolated from many extreme environments.</title>
        <authorList>
            <person name="Coleine C."/>
            <person name="Stajich J.E."/>
            <person name="Selbmann L."/>
        </authorList>
    </citation>
    <scope>NUCLEOTIDE SEQUENCE</scope>
    <source>
        <strain evidence="1">CCFEE 5714</strain>
    </source>
</reference>
<accession>A0ACC3NB60</accession>
<dbReference type="EMBL" id="JAUTXU010000071">
    <property type="protein sequence ID" value="KAK3712105.1"/>
    <property type="molecule type" value="Genomic_DNA"/>
</dbReference>
<name>A0ACC3NB60_9PEZI</name>
<sequence>MGSMAQLPDEMFTLIKAATSGTGPRLGRLSVSGRRTIETPHYLGLTSRGVVPHLSQDTFARDSSISGVYVPLEDYGSSPLRRFIALPEETLLVLGARRTPPVIAPTANPNTNTTVSICTSVGFRQLAAEDYAEAAEKLQADIVVGLGDIPYGRVLGSKRIEKATDRQIEWIQDHVCLRKVGNSRSTPARLFAPLLPVPCANQQFYIDCLTEGVMKDIQGLAFYDLSPLEGLPDALHHLPRLAFTEPSSPHEALQHVSLGLDILTVPFVTVATDSGIALDFSLPAPGQNDAPAALGLDMWLPSHATDLSPLTQDCQCYTCINHHRAYVQHLLAAKEMLGWVLLQIHNHCILDRFFAGIRQSIADGTYEFDVRKFERAYEPRLPEKSGQGPRIRGYQYKSEGPGEPKKNAAPFTMLDDQKEKNAESTLSNVEADAAKLEEHGFAEKEL</sequence>
<protein>
    <submittedName>
        <fullName evidence="1">Uncharacterized protein</fullName>
    </submittedName>
</protein>
<gene>
    <name evidence="1" type="ORF">LTR37_009196</name>
</gene>
<keyword evidence="2" id="KW-1185">Reference proteome</keyword>
<evidence type="ECO:0000313" key="2">
    <source>
        <dbReference type="Proteomes" id="UP001281147"/>
    </source>
</evidence>
<comment type="caution">
    <text evidence="1">The sequence shown here is derived from an EMBL/GenBank/DDBJ whole genome shotgun (WGS) entry which is preliminary data.</text>
</comment>